<evidence type="ECO:0000256" key="1">
    <source>
        <dbReference type="SAM" id="MobiDB-lite"/>
    </source>
</evidence>
<protein>
    <submittedName>
        <fullName evidence="3">Uncharacterized protein</fullName>
    </submittedName>
</protein>
<evidence type="ECO:0000256" key="2">
    <source>
        <dbReference type="SAM" id="SignalP"/>
    </source>
</evidence>
<name>A0ABR8KPY2_9SPHN</name>
<evidence type="ECO:0000313" key="4">
    <source>
        <dbReference type="Proteomes" id="UP000635384"/>
    </source>
</evidence>
<organism evidence="3 4">
    <name type="scientific">Erythrobacter rubeus</name>
    <dbReference type="NCBI Taxonomy" id="2760803"/>
    <lineage>
        <taxon>Bacteria</taxon>
        <taxon>Pseudomonadati</taxon>
        <taxon>Pseudomonadota</taxon>
        <taxon>Alphaproteobacteria</taxon>
        <taxon>Sphingomonadales</taxon>
        <taxon>Erythrobacteraceae</taxon>
        <taxon>Erythrobacter/Porphyrobacter group</taxon>
        <taxon>Erythrobacter</taxon>
    </lineage>
</organism>
<feature type="region of interest" description="Disordered" evidence="1">
    <location>
        <begin position="21"/>
        <end position="55"/>
    </location>
</feature>
<keyword evidence="2" id="KW-0732">Signal</keyword>
<comment type="caution">
    <text evidence="3">The sequence shown here is derived from an EMBL/GenBank/DDBJ whole genome shotgun (WGS) entry which is preliminary data.</text>
</comment>
<reference evidence="3 4" key="1">
    <citation type="submission" date="2020-09" db="EMBL/GenBank/DDBJ databases">
        <authorList>
            <person name="Yoon J.-W."/>
        </authorList>
    </citation>
    <scope>NUCLEOTIDE SEQUENCE [LARGE SCALE GENOMIC DNA]</scope>
    <source>
        <strain evidence="3 4">KMU-140</strain>
    </source>
</reference>
<dbReference type="EMBL" id="JACXLC010000001">
    <property type="protein sequence ID" value="MBD2841355.1"/>
    <property type="molecule type" value="Genomic_DNA"/>
</dbReference>
<accession>A0ABR8KPY2</accession>
<evidence type="ECO:0000313" key="3">
    <source>
        <dbReference type="EMBL" id="MBD2841355.1"/>
    </source>
</evidence>
<keyword evidence="4" id="KW-1185">Reference proteome</keyword>
<feature type="compositionally biased region" description="Polar residues" evidence="1">
    <location>
        <begin position="32"/>
        <end position="42"/>
    </location>
</feature>
<dbReference type="Proteomes" id="UP000635384">
    <property type="component" value="Unassembled WGS sequence"/>
</dbReference>
<dbReference type="RefSeq" id="WP_190786903.1">
    <property type="nucleotide sequence ID" value="NZ_JACXLC010000001.1"/>
</dbReference>
<feature type="chain" id="PRO_5046541608" evidence="2">
    <location>
        <begin position="23"/>
        <end position="131"/>
    </location>
</feature>
<proteinExistence type="predicted"/>
<feature type="signal peptide" evidence="2">
    <location>
        <begin position="1"/>
        <end position="22"/>
    </location>
</feature>
<gene>
    <name evidence="3" type="ORF">IB285_03680</name>
</gene>
<sequence>MKFFARTICSAALIALAAPLSAQEQNPEPEEQTSQPDDSTIVVTGDAADDSGESVRQRVLRVGRKITRPARSGRPVSRFEDPICVMVSGMPEDASALIKGRIEDNARSLRGVRSMTIPTTRQTPSSGFSTM</sequence>